<dbReference type="OrthoDB" id="9780425at2"/>
<protein>
    <submittedName>
        <fullName evidence="2">Uroporphyrinogen decarboxylase</fullName>
    </submittedName>
</protein>
<dbReference type="SUPFAM" id="SSF51726">
    <property type="entry name" value="UROD/MetE-like"/>
    <property type="match status" value="1"/>
</dbReference>
<feature type="domain" description="Uroporphyrinogen decarboxylase (URO-D)" evidence="1">
    <location>
        <begin position="137"/>
        <end position="326"/>
    </location>
</feature>
<dbReference type="Gene3D" id="3.20.20.210">
    <property type="match status" value="1"/>
</dbReference>
<dbReference type="EMBL" id="FQZL01000037">
    <property type="protein sequence ID" value="SHJ78359.1"/>
    <property type="molecule type" value="Genomic_DNA"/>
</dbReference>
<proteinExistence type="predicted"/>
<dbReference type="InterPro" id="IPR052024">
    <property type="entry name" value="Methanogen_methyltrans"/>
</dbReference>
<dbReference type="AlphaFoldDB" id="A0A1M6M4I1"/>
<dbReference type="Proteomes" id="UP000184052">
    <property type="component" value="Unassembled WGS sequence"/>
</dbReference>
<organism evidence="2 3">
    <name type="scientific">Dethiosulfatibacter aminovorans DSM 17477</name>
    <dbReference type="NCBI Taxonomy" id="1121476"/>
    <lineage>
        <taxon>Bacteria</taxon>
        <taxon>Bacillati</taxon>
        <taxon>Bacillota</taxon>
        <taxon>Tissierellia</taxon>
        <taxon>Dethiosulfatibacter</taxon>
    </lineage>
</organism>
<evidence type="ECO:0000313" key="3">
    <source>
        <dbReference type="Proteomes" id="UP000184052"/>
    </source>
</evidence>
<name>A0A1M6M4I1_9FIRM</name>
<dbReference type="GO" id="GO:0006779">
    <property type="term" value="P:porphyrin-containing compound biosynthetic process"/>
    <property type="evidence" value="ECO:0007669"/>
    <property type="project" value="InterPro"/>
</dbReference>
<keyword evidence="3" id="KW-1185">Reference proteome</keyword>
<reference evidence="2 3" key="1">
    <citation type="submission" date="2016-11" db="EMBL/GenBank/DDBJ databases">
        <authorList>
            <person name="Jaros S."/>
            <person name="Januszkiewicz K."/>
            <person name="Wedrychowicz H."/>
        </authorList>
    </citation>
    <scope>NUCLEOTIDE SEQUENCE [LARGE SCALE GENOMIC DNA]</scope>
    <source>
        <strain evidence="2 3">DSM 17477</strain>
    </source>
</reference>
<sequence>MNSRERVLTALNCGIPDRVPFVDFVDEKIKKIVMGKDDFTEIEFAKKVGLDAVTMPGIYGDYSAPVFCEMPEGVNDRHFAGDGLIKKDSDLDKMVFPDPKDEKFYEPAKRFIDECSNEDIAVFFGLVPGTYATIFSMGMVDFSYALMDNPKLIEKIHERYIEWNMEVVERLQRIGGIDFFALYDDMAFNSGPMMSPKVFREIFVPQYKQLADTFKVPWAFHSDGDLSVLLEDILSLGMNCINPIDPSGMDINKVKEEYGDRVCLWGNIDLRYTLTRGTVEEVDAEVKDRIMNVGKGGGYILSSANMVTDYCKAENFVAMAEAVKKYGKYPLLCE</sequence>
<evidence type="ECO:0000313" key="2">
    <source>
        <dbReference type="EMBL" id="SHJ78359.1"/>
    </source>
</evidence>
<dbReference type="STRING" id="1121476.SAMN02745751_03360"/>
<dbReference type="InterPro" id="IPR038071">
    <property type="entry name" value="UROD/MetE-like_sf"/>
</dbReference>
<dbReference type="PANTHER" id="PTHR47099">
    <property type="entry name" value="METHYLCOBAMIDE:COM METHYLTRANSFERASE MTBA"/>
    <property type="match status" value="1"/>
</dbReference>
<gene>
    <name evidence="2" type="ORF">SAMN02745751_03360</name>
</gene>
<dbReference type="RefSeq" id="WP_073050716.1">
    <property type="nucleotide sequence ID" value="NZ_FQZL01000037.1"/>
</dbReference>
<dbReference type="GO" id="GO:0004853">
    <property type="term" value="F:uroporphyrinogen decarboxylase activity"/>
    <property type="evidence" value="ECO:0007669"/>
    <property type="project" value="InterPro"/>
</dbReference>
<dbReference type="Pfam" id="PF01208">
    <property type="entry name" value="URO-D"/>
    <property type="match status" value="1"/>
</dbReference>
<dbReference type="InterPro" id="IPR000257">
    <property type="entry name" value="Uroporphyrinogen_deCOase"/>
</dbReference>
<accession>A0A1M6M4I1</accession>
<evidence type="ECO:0000259" key="1">
    <source>
        <dbReference type="Pfam" id="PF01208"/>
    </source>
</evidence>
<dbReference type="PANTHER" id="PTHR47099:SF1">
    <property type="entry name" value="METHYLCOBAMIDE:COM METHYLTRANSFERASE MTBA"/>
    <property type="match status" value="1"/>
</dbReference>